<dbReference type="GO" id="GO:0035023">
    <property type="term" value="P:regulation of Rho protein signal transduction"/>
    <property type="evidence" value="ECO:0007669"/>
    <property type="project" value="TreeGrafter"/>
</dbReference>
<feature type="compositionally biased region" description="Basic and acidic residues" evidence="1">
    <location>
        <begin position="658"/>
        <end position="670"/>
    </location>
</feature>
<feature type="region of interest" description="Disordered" evidence="1">
    <location>
        <begin position="526"/>
        <end position="558"/>
    </location>
</feature>
<feature type="compositionally biased region" description="Acidic residues" evidence="1">
    <location>
        <begin position="1421"/>
        <end position="1439"/>
    </location>
</feature>
<dbReference type="GO" id="GO:0043123">
    <property type="term" value="P:positive regulation of canonical NF-kappaB signal transduction"/>
    <property type="evidence" value="ECO:0007669"/>
    <property type="project" value="TreeGrafter"/>
</dbReference>
<feature type="region of interest" description="Disordered" evidence="1">
    <location>
        <begin position="1175"/>
        <end position="1196"/>
    </location>
</feature>
<proteinExistence type="predicted"/>
<feature type="region of interest" description="Disordered" evidence="1">
    <location>
        <begin position="1263"/>
        <end position="1512"/>
    </location>
</feature>
<feature type="compositionally biased region" description="Polar residues" evidence="1">
    <location>
        <begin position="431"/>
        <end position="445"/>
    </location>
</feature>
<dbReference type="Proteomes" id="UP001142489">
    <property type="component" value="Unassembled WGS sequence"/>
</dbReference>
<dbReference type="InterPro" id="IPR051632">
    <property type="entry name" value="Rho_GEF"/>
</dbReference>
<feature type="compositionally biased region" description="Polar residues" evidence="1">
    <location>
        <begin position="590"/>
        <end position="609"/>
    </location>
</feature>
<sequence length="1706" mass="179318">QPWLLLNYDVTWSSEGKGLTLEELHGYEEKKLPFSAFWVMKLNPQQAPLYGDCIITIVLTEDDQVGGDDVVFYLVFTGSAVQHCTSTRKLDSGTLETIAPGHDCCETVKVSLCASKQDHPVHVVAEDTFQFVQDEAYDAAQFLATCAGNQQALNFTRFLDRSRPPARDMDFLDEKVTLAFRHLKLPDGWNVLGAAGTQGEDVPRETLMHFAVRLGLLRLTWFLLQKPGGRGALLIPNSEGATPVCLASERGHQKLHRLLTEEEAREPDSWSTLSRTVYSGEYCIKYHERLNIYTLTTDTKEEAGSNMEKDIVYLQTFQRSLSHRNAKEQTPPQRISEDSSSGTEVEGPASARDGSMNEMAGESAPLDLEAIEISVPPCMEDGVCRQLPELLDTPADSSGPQDADSPTSSCASQNAASGLRKEEEEGRASSGAPSQASTRNLSSGTAPFKADTFRPSGNAKEEAGMTSPGIASEPCESCRSPQEGLPAEARLLGSATGPSTSSEDGMVEMGQGECKSCTGAMDVAATAHPGVAKGEEESQPPGSNGAELLPSPGAAAEDLAALHGEVSTVAALENAEAGGAEHARGLQGDGHTSVNVGINSEESKQTGPEVSSDHDSSSCPEGGVLLTKDLPSAAVSSVEEQVIVDSVGTLEGSLETDLAEKEDTEGHPQGDGDAGTGINMLASGDEAQNSPLEDGAEDGRQSQTLPSPDGPCTRDKTAEATAGTGSEQTTSELAASGTETPVEGSVGAASLDQALAVALSCSPKEGAGVQGRCSESTPSCAGASDPLPWLPGPGGTSLAEGQPLGQEAETAAREKELDRFSRSAQEFIAVASALIVGDAIQQACQALAQEDKATAPPLGQETSTHSADLALPSCAKGTQSVQDHEAGTPSAAHNKESKQNPEVAAATAAATAAAAEVAAAKEQPGSVEGGNPAGSELPTEKVPREDHQETPTENGVASQLPESGPEQAGKGTALLDGLAAAAAVPPPAWDLGEALRTDEEDAAGGLEREAPDLVAEEAWKVAGTGDGPPGAGWAKVAPRPAKEAPPPEAVAVVSPKLDPSSPTHAVSFPDAFSEFMEAPLVAHELPMGAILLKEGEEVENVPPRKLLQPIAEEPPCDCNSGSETSLFSGEEKAKPEVEAAVLAELRENNGAGSRAEPGRLCLANDPCSAFEPTDQKEEKVSASEVDNSTLVDPADEGPEILKPAMLVANAGDPVASLPGTPVEISPLMESIPRIQLAAAVAPVTIGETDLHGLPDGSFRRLADQGPDGCSPVTDAPEMRTAEEVDVSKDPTEAAAPEEMINQENWCPVEPSADPSLLEPKPPCPSADGYSFLEDGLPGDAPLPQGLLLKRGSESEAGLFPPSGNGMDEMDFGKAEEEQSAGDSTSSSSSADDTAPLERLSSLQSDLPQRAHCLTKPKDPFSVDDGEEAASGELDEELDSITEVPLPPLTLRSGSVRPSSPFRRHSWGPGKNGSNESEINHRSSMRLLGDVVKKPPTHRRSLSWCPSGVQGTTMDADFNSRSYSLEGLAGEADSIKKPPSGLEAVSLDAKDLQQSLLSNDERGSLVSLTEEDVESEEAEARGFDRQIRQRSQPRAFSFCPNPVSPPLTKSMSLMTITQAGPDSNRSFSSTSSSLTQSISEEESGSFLPPSPSRKDLEGKSGTKVSRTFSYLKNKMSSSKKSKEKEKDKEKLKEKEKDSRRKTRTRRP</sequence>
<dbReference type="GO" id="GO:0071875">
    <property type="term" value="P:adrenergic receptor signaling pathway"/>
    <property type="evidence" value="ECO:0007669"/>
    <property type="project" value="TreeGrafter"/>
</dbReference>
<feature type="compositionally biased region" description="Basic and acidic residues" evidence="1">
    <location>
        <begin position="1276"/>
        <end position="1291"/>
    </location>
</feature>
<feature type="region of interest" description="Disordered" evidence="1">
    <location>
        <begin position="1112"/>
        <end position="1133"/>
    </location>
</feature>
<evidence type="ECO:0000256" key="1">
    <source>
        <dbReference type="SAM" id="MobiDB-lite"/>
    </source>
</evidence>
<dbReference type="GO" id="GO:0015629">
    <property type="term" value="C:actin cytoskeleton"/>
    <property type="evidence" value="ECO:0007669"/>
    <property type="project" value="TreeGrafter"/>
</dbReference>
<gene>
    <name evidence="2" type="ORF">JRQ81_006713</name>
</gene>
<evidence type="ECO:0008006" key="4">
    <source>
        <dbReference type="Google" id="ProtNLM"/>
    </source>
</evidence>
<feature type="region of interest" description="Disordered" evidence="1">
    <location>
        <begin position="573"/>
        <end position="625"/>
    </location>
</feature>
<feature type="compositionally biased region" description="Basic and acidic residues" evidence="1">
    <location>
        <begin position="1577"/>
        <end position="1586"/>
    </location>
</feature>
<feature type="compositionally biased region" description="Polar residues" evidence="1">
    <location>
        <begin position="951"/>
        <end position="961"/>
    </location>
</feature>
<feature type="region of interest" description="Disordered" evidence="1">
    <location>
        <begin position="764"/>
        <end position="817"/>
    </location>
</feature>
<dbReference type="EMBL" id="JAPFRF010000014">
    <property type="protein sequence ID" value="KAJ7311112.1"/>
    <property type="molecule type" value="Genomic_DNA"/>
</dbReference>
<feature type="region of interest" description="Disordered" evidence="1">
    <location>
        <begin position="390"/>
        <end position="514"/>
    </location>
</feature>
<feature type="region of interest" description="Disordered" evidence="1">
    <location>
        <begin position="876"/>
        <end position="972"/>
    </location>
</feature>
<comment type="caution">
    <text evidence="2">The sequence shown here is derived from an EMBL/GenBank/DDBJ whole genome shotgun (WGS) entry which is preliminary data.</text>
</comment>
<accession>A0A9Q0XFI5</accession>
<organism evidence="2 3">
    <name type="scientific">Phrynocephalus forsythii</name>
    <dbReference type="NCBI Taxonomy" id="171643"/>
    <lineage>
        <taxon>Eukaryota</taxon>
        <taxon>Metazoa</taxon>
        <taxon>Chordata</taxon>
        <taxon>Craniata</taxon>
        <taxon>Vertebrata</taxon>
        <taxon>Euteleostomi</taxon>
        <taxon>Lepidosauria</taxon>
        <taxon>Squamata</taxon>
        <taxon>Bifurcata</taxon>
        <taxon>Unidentata</taxon>
        <taxon>Episquamata</taxon>
        <taxon>Toxicofera</taxon>
        <taxon>Iguania</taxon>
        <taxon>Acrodonta</taxon>
        <taxon>Agamidae</taxon>
        <taxon>Agaminae</taxon>
        <taxon>Phrynocephalus</taxon>
    </lineage>
</organism>
<feature type="compositionally biased region" description="Basic and acidic residues" evidence="1">
    <location>
        <begin position="938"/>
        <end position="950"/>
    </location>
</feature>
<dbReference type="GO" id="GO:0016020">
    <property type="term" value="C:membrane"/>
    <property type="evidence" value="ECO:0007669"/>
    <property type="project" value="TreeGrafter"/>
</dbReference>
<dbReference type="PANTHER" id="PTHR13944:SF18">
    <property type="entry name" value="A-KINASE ANCHOR PROTEIN 13"/>
    <property type="match status" value="1"/>
</dbReference>
<feature type="compositionally biased region" description="Basic and acidic residues" evidence="1">
    <location>
        <begin position="1679"/>
        <end position="1697"/>
    </location>
</feature>
<feature type="compositionally biased region" description="Low complexity" evidence="1">
    <location>
        <begin position="1380"/>
        <end position="1393"/>
    </location>
</feature>
<keyword evidence="3" id="KW-1185">Reference proteome</keyword>
<feature type="compositionally biased region" description="Low complexity" evidence="1">
    <location>
        <begin position="1622"/>
        <end position="1637"/>
    </location>
</feature>
<dbReference type="PANTHER" id="PTHR13944">
    <property type="entry name" value="AGAP007712-PA"/>
    <property type="match status" value="1"/>
</dbReference>
<dbReference type="OrthoDB" id="28045at2759"/>
<feature type="region of interest" description="Disordered" evidence="1">
    <location>
        <begin position="322"/>
        <end position="359"/>
    </location>
</feature>
<feature type="non-terminal residue" evidence="2">
    <location>
        <position position="1706"/>
    </location>
</feature>
<feature type="compositionally biased region" description="Low complexity" evidence="1">
    <location>
        <begin position="902"/>
        <end position="920"/>
    </location>
</feature>
<feature type="compositionally biased region" description="Polar residues" evidence="1">
    <location>
        <begin position="723"/>
        <end position="739"/>
    </location>
</feature>
<evidence type="ECO:0000313" key="2">
    <source>
        <dbReference type="EMBL" id="KAJ7311112.1"/>
    </source>
</evidence>
<feature type="region of interest" description="Disordered" evidence="1">
    <location>
        <begin position="1021"/>
        <end position="1049"/>
    </location>
</feature>
<feature type="region of interest" description="Disordered" evidence="1">
    <location>
        <begin position="1556"/>
        <end position="1706"/>
    </location>
</feature>
<feature type="compositionally biased region" description="Polar residues" evidence="1">
    <location>
        <begin position="1606"/>
        <end position="1620"/>
    </location>
</feature>
<name>A0A9Q0XFI5_9SAUR</name>
<dbReference type="GO" id="GO:0005078">
    <property type="term" value="F:MAP-kinase scaffold activity"/>
    <property type="evidence" value="ECO:0007669"/>
    <property type="project" value="TreeGrafter"/>
</dbReference>
<feature type="region of interest" description="Disordered" evidence="1">
    <location>
        <begin position="648"/>
        <end position="746"/>
    </location>
</feature>
<reference evidence="2" key="1">
    <citation type="journal article" date="2023" name="DNA Res.">
        <title>Chromosome-level genome assembly of Phrynocephalus forsythii using third-generation DNA sequencing and Hi-C analysis.</title>
        <authorList>
            <person name="Qi Y."/>
            <person name="Zhao W."/>
            <person name="Zhao Y."/>
            <person name="Niu C."/>
            <person name="Cao S."/>
            <person name="Zhang Y."/>
        </authorList>
    </citation>
    <scope>NUCLEOTIDE SEQUENCE</scope>
    <source>
        <tissue evidence="2">Muscle</tissue>
    </source>
</reference>
<feature type="compositionally biased region" description="Polar residues" evidence="1">
    <location>
        <begin position="395"/>
        <end position="416"/>
    </location>
</feature>
<protein>
    <recommendedName>
        <fullName evidence="4">A-kinase anchor protein 13</fullName>
    </recommendedName>
</protein>
<evidence type="ECO:0000313" key="3">
    <source>
        <dbReference type="Proteomes" id="UP001142489"/>
    </source>
</evidence>
<feature type="compositionally biased region" description="Polar residues" evidence="1">
    <location>
        <begin position="328"/>
        <end position="343"/>
    </location>
</feature>